<dbReference type="Gene3D" id="3.55.50.30">
    <property type="match status" value="1"/>
</dbReference>
<dbReference type="InterPro" id="IPR011990">
    <property type="entry name" value="TPR-like_helical_dom_sf"/>
</dbReference>
<dbReference type="Pfam" id="PF03958">
    <property type="entry name" value="Secretin_N"/>
    <property type="match status" value="1"/>
</dbReference>
<evidence type="ECO:0000259" key="9">
    <source>
        <dbReference type="SMART" id="SM00965"/>
    </source>
</evidence>
<evidence type="ECO:0000256" key="1">
    <source>
        <dbReference type="ARBA" id="ARBA00004370"/>
    </source>
</evidence>
<feature type="domain" description="Secretin/TonB short N-terminal" evidence="9">
    <location>
        <begin position="216"/>
        <end position="267"/>
    </location>
</feature>
<dbReference type="InterPro" id="IPR004846">
    <property type="entry name" value="T2SS/T3SS_dom"/>
</dbReference>
<evidence type="ECO:0000256" key="4">
    <source>
        <dbReference type="ARBA" id="ARBA00023136"/>
    </source>
</evidence>
<organism evidence="10 11">
    <name type="scientific">Methyloradius palustris</name>
    <dbReference type="NCBI Taxonomy" id="2778876"/>
    <lineage>
        <taxon>Bacteria</taxon>
        <taxon>Pseudomonadati</taxon>
        <taxon>Pseudomonadota</taxon>
        <taxon>Betaproteobacteria</taxon>
        <taxon>Nitrosomonadales</taxon>
        <taxon>Methylophilaceae</taxon>
        <taxon>Methyloradius</taxon>
    </lineage>
</organism>
<protein>
    <recommendedName>
        <fullName evidence="9">Secretin/TonB short N-terminal domain-containing protein</fullName>
    </recommendedName>
</protein>
<dbReference type="SMART" id="SM00965">
    <property type="entry name" value="STN"/>
    <property type="match status" value="1"/>
</dbReference>
<dbReference type="EMBL" id="AP024110">
    <property type="protein sequence ID" value="BCM25646.1"/>
    <property type="molecule type" value="Genomic_DNA"/>
</dbReference>
<dbReference type="KEGG" id="mpau:ZMTM_19050"/>
<keyword evidence="5" id="KW-0998">Cell outer membrane</keyword>
<dbReference type="PRINTS" id="PR00811">
    <property type="entry name" value="BCTERIALGSPD"/>
</dbReference>
<feature type="chain" id="PRO_5034887722" description="Secretin/TonB short N-terminal domain-containing protein" evidence="8">
    <location>
        <begin position="24"/>
        <end position="656"/>
    </location>
</feature>
<evidence type="ECO:0000256" key="5">
    <source>
        <dbReference type="ARBA" id="ARBA00023237"/>
    </source>
</evidence>
<dbReference type="SUPFAM" id="SSF48452">
    <property type="entry name" value="TPR-like"/>
    <property type="match status" value="1"/>
</dbReference>
<gene>
    <name evidence="10" type="ORF">ZMTM_19050</name>
</gene>
<evidence type="ECO:0000256" key="7">
    <source>
        <dbReference type="RuleBase" id="RU004004"/>
    </source>
</evidence>
<dbReference type="InterPro" id="IPR011662">
    <property type="entry name" value="Secretin/TonB_short_N"/>
</dbReference>
<dbReference type="GO" id="GO:0015627">
    <property type="term" value="C:type II protein secretion system complex"/>
    <property type="evidence" value="ECO:0007669"/>
    <property type="project" value="TreeGrafter"/>
</dbReference>
<dbReference type="AlphaFoldDB" id="A0A8D5JRN2"/>
<dbReference type="GO" id="GO:0009306">
    <property type="term" value="P:protein secretion"/>
    <property type="evidence" value="ECO:0007669"/>
    <property type="project" value="InterPro"/>
</dbReference>
<dbReference type="Gene3D" id="3.30.1370.120">
    <property type="match status" value="1"/>
</dbReference>
<dbReference type="Gene3D" id="1.25.40.10">
    <property type="entry name" value="Tetratricopeptide repeat domain"/>
    <property type="match status" value="1"/>
</dbReference>
<dbReference type="Pfam" id="PF00263">
    <property type="entry name" value="Secretin"/>
    <property type="match status" value="1"/>
</dbReference>
<name>A0A8D5JRN2_9PROT</name>
<evidence type="ECO:0000256" key="8">
    <source>
        <dbReference type="SAM" id="SignalP"/>
    </source>
</evidence>
<dbReference type="RefSeq" id="WP_225907010.1">
    <property type="nucleotide sequence ID" value="NZ_AP024110.1"/>
</dbReference>
<proteinExistence type="inferred from homology"/>
<dbReference type="InterPro" id="IPR005644">
    <property type="entry name" value="NolW-like"/>
</dbReference>
<evidence type="ECO:0000313" key="11">
    <source>
        <dbReference type="Proteomes" id="UP000826722"/>
    </source>
</evidence>
<sequence length="656" mass="72681">MSKARGLNLVRTSLLLLTLTACATQPVPTKKDDPLFEQAKTMINTGRANEGITKLEQLVADNPDNIEYRSYLQHQQDNQQAQRLSNADQLRLQRRWADADILYQQVLEKNPQNQRALEGERLLGIGMKHEKMVASAQALFIKNDLDGAQNIVRDVLAENSNNQAARALYESIEQQRIDKQLATPEIKSAFKKPITLEFKDIPIKSVFEFISRASNINFTFDQELRSDQRISIYVRNTTIEDAIQVILTTNQLQKKVLNDNTLLIYPNSRSQEYQELFVRSFYLGNIDAKRAMNMVKAVVKTKDIYIDEKLNTLVMRDTADAIKTAEKLITSQDLADPEVMLEVEVLEINRQNLEALGMTYPNQVSVGVKGQSTTSTGTGAATPGQLTFTELQHFNSGFGVFSISDPVLALNLLNQYTDTDLLANPHIRVKNREKAKIHIGDRIPVITSIANATGFVSESVSYIEVGIKLDVEPTILLNNEVSIKVGLEVSNQTGQVRTSSGTVTYTIGTRNADTVLRLKDGETQVLAGLFRDDKQYISNRVPGLAGLPLIGGLFADKNSTKQKKEIVLLITPRILSNISPVGSVYTTFPSGIDANRGVNKSGKQQDVAAPVSLQVVPVQTSQEIQADRAQADKAFADSVMQPVQEVADPNNRGTKP</sequence>
<keyword evidence="4" id="KW-0472">Membrane</keyword>
<comment type="similarity">
    <text evidence="6">Belongs to the bacterial secretin family.</text>
</comment>
<evidence type="ECO:0000256" key="3">
    <source>
        <dbReference type="ARBA" id="ARBA00022729"/>
    </source>
</evidence>
<dbReference type="PANTHER" id="PTHR30332:SF17">
    <property type="entry name" value="TYPE IV PILIATION SYSTEM PROTEIN DR_0774-RELATED"/>
    <property type="match status" value="1"/>
</dbReference>
<evidence type="ECO:0000256" key="2">
    <source>
        <dbReference type="ARBA" id="ARBA00022448"/>
    </source>
</evidence>
<comment type="subcellular location">
    <subcellularLocation>
        <location evidence="7">Cell outer membrane</location>
    </subcellularLocation>
    <subcellularLocation>
        <location evidence="1">Membrane</location>
    </subcellularLocation>
</comment>
<dbReference type="Pfam" id="PF07660">
    <property type="entry name" value="STN"/>
    <property type="match status" value="1"/>
</dbReference>
<dbReference type="GO" id="GO:0009279">
    <property type="term" value="C:cell outer membrane"/>
    <property type="evidence" value="ECO:0007669"/>
    <property type="project" value="UniProtKB-SubCell"/>
</dbReference>
<keyword evidence="3 8" id="KW-0732">Signal</keyword>
<evidence type="ECO:0000313" key="10">
    <source>
        <dbReference type="EMBL" id="BCM25646.1"/>
    </source>
</evidence>
<dbReference type="InterPro" id="IPR050810">
    <property type="entry name" value="Bact_Secretion_Sys_Channel"/>
</dbReference>
<feature type="signal peptide" evidence="8">
    <location>
        <begin position="1"/>
        <end position="23"/>
    </location>
</feature>
<dbReference type="InterPro" id="IPR038591">
    <property type="entry name" value="NolW-like_sf"/>
</dbReference>
<evidence type="ECO:0000256" key="6">
    <source>
        <dbReference type="RuleBase" id="RU004003"/>
    </source>
</evidence>
<dbReference type="PROSITE" id="PS51257">
    <property type="entry name" value="PROKAR_LIPOPROTEIN"/>
    <property type="match status" value="1"/>
</dbReference>
<reference evidence="10" key="1">
    <citation type="journal article" date="2021" name="Arch. Microbiol.">
        <title>Methyloradius palustris gen. nov., sp. nov., a methanol-oxidizing bacterium isolated from snow.</title>
        <authorList>
            <person name="Miyadera T."/>
            <person name="Kojima H."/>
            <person name="Fukui M."/>
        </authorList>
    </citation>
    <scope>NUCLEOTIDE SEQUENCE</scope>
    <source>
        <strain evidence="10">Zm11</strain>
    </source>
</reference>
<dbReference type="InterPro" id="IPR001775">
    <property type="entry name" value="GspD/PilQ"/>
</dbReference>
<accession>A0A8D5JRN2</accession>
<dbReference type="PANTHER" id="PTHR30332">
    <property type="entry name" value="PROBABLE GENERAL SECRETION PATHWAY PROTEIN D"/>
    <property type="match status" value="1"/>
</dbReference>
<keyword evidence="11" id="KW-1185">Reference proteome</keyword>
<keyword evidence="2 7" id="KW-0813">Transport</keyword>
<dbReference type="Proteomes" id="UP000826722">
    <property type="component" value="Chromosome"/>
</dbReference>